<evidence type="ECO:0000313" key="2">
    <source>
        <dbReference type="EMBL" id="KAG0725225.1"/>
    </source>
</evidence>
<comment type="caution">
    <text evidence="2">The sequence shown here is derived from an EMBL/GenBank/DDBJ whole genome shotgun (WGS) entry which is preliminary data.</text>
</comment>
<organism evidence="2 3">
    <name type="scientific">Chionoecetes opilio</name>
    <name type="common">Atlantic snow crab</name>
    <name type="synonym">Cancer opilio</name>
    <dbReference type="NCBI Taxonomy" id="41210"/>
    <lineage>
        <taxon>Eukaryota</taxon>
        <taxon>Metazoa</taxon>
        <taxon>Ecdysozoa</taxon>
        <taxon>Arthropoda</taxon>
        <taxon>Crustacea</taxon>
        <taxon>Multicrustacea</taxon>
        <taxon>Malacostraca</taxon>
        <taxon>Eumalacostraca</taxon>
        <taxon>Eucarida</taxon>
        <taxon>Decapoda</taxon>
        <taxon>Pleocyemata</taxon>
        <taxon>Brachyura</taxon>
        <taxon>Eubrachyura</taxon>
        <taxon>Majoidea</taxon>
        <taxon>Majidae</taxon>
        <taxon>Chionoecetes</taxon>
    </lineage>
</organism>
<feature type="region of interest" description="Disordered" evidence="1">
    <location>
        <begin position="1"/>
        <end position="54"/>
    </location>
</feature>
<evidence type="ECO:0000313" key="3">
    <source>
        <dbReference type="Proteomes" id="UP000770661"/>
    </source>
</evidence>
<reference evidence="2" key="1">
    <citation type="submission" date="2020-07" db="EMBL/GenBank/DDBJ databases">
        <title>The High-quality genome of the commercially important snow crab, Chionoecetes opilio.</title>
        <authorList>
            <person name="Jeong J.-H."/>
            <person name="Ryu S."/>
        </authorList>
    </citation>
    <scope>NUCLEOTIDE SEQUENCE</scope>
    <source>
        <strain evidence="2">MADBK_172401_WGS</strain>
        <tissue evidence="2">Digestive gland</tissue>
    </source>
</reference>
<evidence type="ECO:0000256" key="1">
    <source>
        <dbReference type="SAM" id="MobiDB-lite"/>
    </source>
</evidence>
<name>A0A8J4YRD2_CHIOP</name>
<dbReference type="AlphaFoldDB" id="A0A8J4YRD2"/>
<keyword evidence="3" id="KW-1185">Reference proteome</keyword>
<sequence>MQKSQQKCRHRDPFLRTFNLGKHPNSGESFSVVPPTRGSPSIPVEKEKKTPHREKLRGKGLYVNVTALLQDPQRAVGKGSWLSQVRRSRPRPFSLHFISKSGDKSVIITAEEQTHGPCRAWPQDPLPPVPEGGTKNRTRSWYHHMSRHWRQVCVHCWMHAFTGGYRGAFAGRGEKDTQAGENGQDIPGCFPELGRSWEMSPELFENSGNHLPHYLPLPTQRGEQVR</sequence>
<accession>A0A8J4YRD2</accession>
<proteinExistence type="predicted"/>
<dbReference type="Proteomes" id="UP000770661">
    <property type="component" value="Unassembled WGS sequence"/>
</dbReference>
<feature type="compositionally biased region" description="Basic residues" evidence="1">
    <location>
        <begin position="1"/>
        <end position="10"/>
    </location>
</feature>
<gene>
    <name evidence="2" type="ORF">GWK47_039022</name>
</gene>
<protein>
    <submittedName>
        <fullName evidence="2">Uncharacterized protein</fullName>
    </submittedName>
</protein>
<dbReference type="EMBL" id="JACEEZ010005852">
    <property type="protein sequence ID" value="KAG0725225.1"/>
    <property type="molecule type" value="Genomic_DNA"/>
</dbReference>